<dbReference type="PANTHER" id="PTHR34861">
    <property type="match status" value="1"/>
</dbReference>
<evidence type="ECO:0000313" key="2">
    <source>
        <dbReference type="Proteomes" id="UP000323380"/>
    </source>
</evidence>
<evidence type="ECO:0000313" key="1">
    <source>
        <dbReference type="EMBL" id="TYB41857.1"/>
    </source>
</evidence>
<dbReference type="Gene3D" id="3.50.30.50">
    <property type="entry name" value="Putative cyclase"/>
    <property type="match status" value="1"/>
</dbReference>
<dbReference type="AlphaFoldDB" id="A0A5D0NBZ5"/>
<name>A0A5D0NBZ5_9ACTN</name>
<organism evidence="1 2">
    <name type="scientific">Actinomadura chibensis</name>
    <dbReference type="NCBI Taxonomy" id="392828"/>
    <lineage>
        <taxon>Bacteria</taxon>
        <taxon>Bacillati</taxon>
        <taxon>Actinomycetota</taxon>
        <taxon>Actinomycetes</taxon>
        <taxon>Streptosporangiales</taxon>
        <taxon>Thermomonosporaceae</taxon>
        <taxon>Actinomadura</taxon>
    </lineage>
</organism>
<comment type="caution">
    <text evidence="1">The sequence shown here is derived from an EMBL/GenBank/DDBJ whole genome shotgun (WGS) entry which is preliminary data.</text>
</comment>
<dbReference type="InterPro" id="IPR037175">
    <property type="entry name" value="KFase_sf"/>
</dbReference>
<dbReference type="SUPFAM" id="SSF102198">
    <property type="entry name" value="Putative cyclase"/>
    <property type="match status" value="1"/>
</dbReference>
<protein>
    <submittedName>
        <fullName evidence="1">Cyclase family protein</fullName>
    </submittedName>
</protein>
<sequence length="322" mass="34817">MSTQRAVPRYDELPLSPYGGRHAWDLPRCAGVGALGLITDEIRRRALDSVRTGELVSLNAPLDVIDPPLFGRARLEHAVEVKREGLVLDDRVDALYPQVSSQWDALNHIGAEPGVFFGGTTLEQQLSGEVNGVDVWARRGIAGRGVLVDMETAMRRRHDRYGPGEPIEMSHEDVQAALEAQGTTLRPGDILVLYTGFLDWYLGLDGAARAAVSQAGPEVTAAGLAHTEDVARFLWDGGVTAVASDSLGVEAWPPDRGPEARPFGFLHSSLIGHLGMAIGELWELRELRERCRARGAFDFLLVSAPLYLRGGVGSPANAVAML</sequence>
<dbReference type="Pfam" id="PF04199">
    <property type="entry name" value="Cyclase"/>
    <property type="match status" value="1"/>
</dbReference>
<keyword evidence="2" id="KW-1185">Reference proteome</keyword>
<dbReference type="Proteomes" id="UP000323380">
    <property type="component" value="Unassembled WGS sequence"/>
</dbReference>
<dbReference type="EMBL" id="VSFG01000009">
    <property type="protein sequence ID" value="TYB41857.1"/>
    <property type="molecule type" value="Genomic_DNA"/>
</dbReference>
<dbReference type="PANTHER" id="PTHR34861:SF11">
    <property type="entry name" value="CYCLASE"/>
    <property type="match status" value="1"/>
</dbReference>
<dbReference type="InterPro" id="IPR007325">
    <property type="entry name" value="KFase/CYL"/>
</dbReference>
<dbReference type="RefSeq" id="WP_067885929.1">
    <property type="nucleotide sequence ID" value="NZ_VSFG01000009.1"/>
</dbReference>
<proteinExistence type="predicted"/>
<accession>A0A5D0NBZ5</accession>
<dbReference type="STRING" id="1220554.GCA_001552135_01047"/>
<gene>
    <name evidence="1" type="ORF">FXF69_33540</name>
</gene>
<reference evidence="1 2" key="1">
    <citation type="submission" date="2019-08" db="EMBL/GenBank/DDBJ databases">
        <title>Actinomadura sp. nov. CYP1-5 isolated from mountain soil.</title>
        <authorList>
            <person name="Songsumanus A."/>
            <person name="Kuncharoen N."/>
            <person name="Kudo T."/>
            <person name="Yuki M."/>
            <person name="Igarashi Y."/>
            <person name="Tanasupawat S."/>
        </authorList>
    </citation>
    <scope>NUCLEOTIDE SEQUENCE [LARGE SCALE GENOMIC DNA]</scope>
    <source>
        <strain evidence="1 2">JCM 14158</strain>
    </source>
</reference>
<dbReference type="GO" id="GO:0019441">
    <property type="term" value="P:L-tryptophan catabolic process to kynurenine"/>
    <property type="evidence" value="ECO:0007669"/>
    <property type="project" value="InterPro"/>
</dbReference>
<dbReference type="GO" id="GO:0004061">
    <property type="term" value="F:arylformamidase activity"/>
    <property type="evidence" value="ECO:0007669"/>
    <property type="project" value="InterPro"/>
</dbReference>